<dbReference type="Gene3D" id="3.10.450.350">
    <property type="match status" value="1"/>
</dbReference>
<evidence type="ECO:0000256" key="2">
    <source>
        <dbReference type="ARBA" id="ARBA00022670"/>
    </source>
</evidence>
<dbReference type="PANTHER" id="PTHR21666:SF288">
    <property type="entry name" value="CELL DIVISION PROTEIN YTFB"/>
    <property type="match status" value="1"/>
</dbReference>
<evidence type="ECO:0000256" key="4">
    <source>
        <dbReference type="ARBA" id="ARBA00022801"/>
    </source>
</evidence>
<dbReference type="InterPro" id="IPR016047">
    <property type="entry name" value="M23ase_b-sheet_dom"/>
</dbReference>
<gene>
    <name evidence="8" type="ORF">SCH01S_40_00100</name>
</gene>
<dbReference type="InterPro" id="IPR050570">
    <property type="entry name" value="Cell_wall_metabolism_enzyme"/>
</dbReference>
<dbReference type="PANTHER" id="PTHR21666">
    <property type="entry name" value="PEPTIDASE-RELATED"/>
    <property type="match status" value="1"/>
</dbReference>
<dbReference type="GO" id="GO:0006508">
    <property type="term" value="P:proteolysis"/>
    <property type="evidence" value="ECO:0007669"/>
    <property type="project" value="UniProtKB-KW"/>
</dbReference>
<dbReference type="GO" id="GO:0004222">
    <property type="term" value="F:metalloendopeptidase activity"/>
    <property type="evidence" value="ECO:0007669"/>
    <property type="project" value="TreeGrafter"/>
</dbReference>
<keyword evidence="5" id="KW-0862">Zinc</keyword>
<sequence length="483" mass="51082">MYQHGDQGFSLGGGSAAVALAPDFGRRGLAGGRFADLDLVVDLGARIGSKEWWRGLGTLAALCAAALTLSPGLNRPLPGAVPAASTADQWDQVRAQSISPLAYGADSGRHMAATDLVRPLAEAPERPMLELTAAIGEGDSFARVLERAGVADAEAEQVADMIASATPLDDIAAGTRLDIRLGRRANKHIARPLDALALRARFDLRLELKRVGGVLQLTRVPIRVDYTPLRVTGEVGDSLYRAARAAGAPARAVETYLRAIGSKMSVGGIGSDAHFDLIVEQRRAETGEVETGKLLYAGLTQGRRKLQLLEWTADGRTEWFDAAGVGEKRAGLTRPVTGHLTSSFGMRFHPLLGYSRLHKGMDIGAPTGTPIYAVTDGVVTFAGRHGGHGNFVQLKHGGNMGTGYAHMSRIAVRPGQHVRQGQVIGYVGSTGLSTGPHLHFEVYRGGQAINPKSVSFVSTSLLSGQELRAFRSKLAGLLATPVS</sequence>
<dbReference type="EMBL" id="BBWU01000040">
    <property type="protein sequence ID" value="GAO39915.1"/>
    <property type="molecule type" value="Genomic_DNA"/>
</dbReference>
<dbReference type="Pfam" id="PF01551">
    <property type="entry name" value="Peptidase_M23"/>
    <property type="match status" value="1"/>
</dbReference>
<dbReference type="SUPFAM" id="SSF51261">
    <property type="entry name" value="Duplicated hybrid motif"/>
    <property type="match status" value="1"/>
</dbReference>
<organism evidence="8 9">
    <name type="scientific">Sphingomonas changbaiensis NBRC 104936</name>
    <dbReference type="NCBI Taxonomy" id="1219043"/>
    <lineage>
        <taxon>Bacteria</taxon>
        <taxon>Pseudomonadati</taxon>
        <taxon>Pseudomonadota</taxon>
        <taxon>Alphaproteobacteria</taxon>
        <taxon>Sphingomonadales</taxon>
        <taxon>Sphingomonadaceae</taxon>
        <taxon>Sphingomonas</taxon>
    </lineage>
</organism>
<accession>A0A0E9MS20</accession>
<keyword evidence="9" id="KW-1185">Reference proteome</keyword>
<keyword evidence="4" id="KW-0378">Hydrolase</keyword>
<name>A0A0E9MS20_9SPHN</name>
<dbReference type="AlphaFoldDB" id="A0A0E9MS20"/>
<keyword evidence="3" id="KW-0479">Metal-binding</keyword>
<evidence type="ECO:0000256" key="6">
    <source>
        <dbReference type="ARBA" id="ARBA00023049"/>
    </source>
</evidence>
<evidence type="ECO:0000256" key="1">
    <source>
        <dbReference type="ARBA" id="ARBA00001947"/>
    </source>
</evidence>
<dbReference type="Proteomes" id="UP000033202">
    <property type="component" value="Unassembled WGS sequence"/>
</dbReference>
<comment type="cofactor">
    <cofactor evidence="1">
        <name>Zn(2+)</name>
        <dbReference type="ChEBI" id="CHEBI:29105"/>
    </cofactor>
</comment>
<protein>
    <submittedName>
        <fullName evidence="8">Peptidase M23 family protein</fullName>
    </submittedName>
</protein>
<evidence type="ECO:0000313" key="9">
    <source>
        <dbReference type="Proteomes" id="UP000033202"/>
    </source>
</evidence>
<comment type="caution">
    <text evidence="8">The sequence shown here is derived from an EMBL/GenBank/DDBJ whole genome shotgun (WGS) entry which is preliminary data.</text>
</comment>
<evidence type="ECO:0000256" key="3">
    <source>
        <dbReference type="ARBA" id="ARBA00022723"/>
    </source>
</evidence>
<evidence type="ECO:0000256" key="5">
    <source>
        <dbReference type="ARBA" id="ARBA00022833"/>
    </source>
</evidence>
<keyword evidence="6" id="KW-0482">Metalloprotease</keyword>
<dbReference type="GO" id="GO:0046872">
    <property type="term" value="F:metal ion binding"/>
    <property type="evidence" value="ECO:0007669"/>
    <property type="project" value="UniProtKB-KW"/>
</dbReference>
<evidence type="ECO:0000259" key="7">
    <source>
        <dbReference type="Pfam" id="PF01551"/>
    </source>
</evidence>
<dbReference type="STRING" id="1219043.SCH01S_40_00100"/>
<proteinExistence type="predicted"/>
<dbReference type="CDD" id="cd12797">
    <property type="entry name" value="M23_peptidase"/>
    <property type="match status" value="1"/>
</dbReference>
<dbReference type="InterPro" id="IPR011055">
    <property type="entry name" value="Dup_hybrid_motif"/>
</dbReference>
<dbReference type="Gene3D" id="2.70.70.10">
    <property type="entry name" value="Glucose Permease (Domain IIA)"/>
    <property type="match status" value="1"/>
</dbReference>
<reference evidence="8 9" key="1">
    <citation type="submission" date="2015-04" db="EMBL/GenBank/DDBJ databases">
        <title>Whole genome shotgun sequence of Sphingomonas changbaiensis NBRC 104936.</title>
        <authorList>
            <person name="Katano-Makiyama Y."/>
            <person name="Hosoyama A."/>
            <person name="Hashimoto M."/>
            <person name="Noguchi M."/>
            <person name="Tsuchikane K."/>
            <person name="Ohji S."/>
            <person name="Yamazoe A."/>
            <person name="Ichikawa N."/>
            <person name="Kimura A."/>
            <person name="Fujita N."/>
        </authorList>
    </citation>
    <scope>NUCLEOTIDE SEQUENCE [LARGE SCALE GENOMIC DNA]</scope>
    <source>
        <strain evidence="8 9">NBRC 104936</strain>
    </source>
</reference>
<dbReference type="RefSeq" id="WP_052733897.1">
    <property type="nucleotide sequence ID" value="NZ_BBWU01000040.1"/>
</dbReference>
<feature type="domain" description="M23ase beta-sheet core" evidence="7">
    <location>
        <begin position="357"/>
        <end position="451"/>
    </location>
</feature>
<keyword evidence="2" id="KW-0645">Protease</keyword>
<evidence type="ECO:0000313" key="8">
    <source>
        <dbReference type="EMBL" id="GAO39915.1"/>
    </source>
</evidence>